<dbReference type="InterPro" id="IPR013656">
    <property type="entry name" value="PAS_4"/>
</dbReference>
<dbReference type="CDD" id="cd00082">
    <property type="entry name" value="HisKA"/>
    <property type="match status" value="1"/>
</dbReference>
<feature type="domain" description="PAC" evidence="9">
    <location>
        <begin position="186"/>
        <end position="238"/>
    </location>
</feature>
<dbReference type="InterPro" id="IPR035965">
    <property type="entry name" value="PAS-like_dom_sf"/>
</dbReference>
<keyword evidence="4" id="KW-0808">Transferase</keyword>
<dbReference type="NCBIfam" id="TIGR00229">
    <property type="entry name" value="sensory_box"/>
    <property type="match status" value="2"/>
</dbReference>
<evidence type="ECO:0000313" key="10">
    <source>
        <dbReference type="EMBL" id="MEC4266973.1"/>
    </source>
</evidence>
<gene>
    <name evidence="10" type="ORF">VOP03_16620</name>
</gene>
<dbReference type="PANTHER" id="PTHR43304">
    <property type="entry name" value="PHYTOCHROME-LIKE PROTEIN CPH1"/>
    <property type="match status" value="1"/>
</dbReference>
<dbReference type="Gene3D" id="3.30.565.10">
    <property type="entry name" value="Histidine kinase-like ATPase, C-terminal domain"/>
    <property type="match status" value="1"/>
</dbReference>
<dbReference type="InterPro" id="IPR004358">
    <property type="entry name" value="Sig_transdc_His_kin-like_C"/>
</dbReference>
<feature type="domain" description="PAS" evidence="8">
    <location>
        <begin position="1"/>
        <end position="39"/>
    </location>
</feature>
<dbReference type="Proteomes" id="UP001355298">
    <property type="component" value="Unassembled WGS sequence"/>
</dbReference>
<keyword evidence="3" id="KW-0597">Phosphoprotein</keyword>
<dbReference type="SMART" id="SM00387">
    <property type="entry name" value="HATPase_c"/>
    <property type="match status" value="1"/>
</dbReference>
<comment type="caution">
    <text evidence="10">The sequence shown here is derived from an EMBL/GenBank/DDBJ whole genome shotgun (WGS) entry which is preliminary data.</text>
</comment>
<keyword evidence="11" id="KW-1185">Reference proteome</keyword>
<evidence type="ECO:0000256" key="6">
    <source>
        <dbReference type="SAM" id="Coils"/>
    </source>
</evidence>
<evidence type="ECO:0000256" key="2">
    <source>
        <dbReference type="ARBA" id="ARBA00012438"/>
    </source>
</evidence>
<dbReference type="Pfam" id="PF08447">
    <property type="entry name" value="PAS_3"/>
    <property type="match status" value="1"/>
</dbReference>
<dbReference type="InterPro" id="IPR003594">
    <property type="entry name" value="HATPase_dom"/>
</dbReference>
<dbReference type="InterPro" id="IPR036890">
    <property type="entry name" value="HATPase_C_sf"/>
</dbReference>
<evidence type="ECO:0000259" key="8">
    <source>
        <dbReference type="PROSITE" id="PS50112"/>
    </source>
</evidence>
<dbReference type="RefSeq" id="WP_326407889.1">
    <property type="nucleotide sequence ID" value="NZ_JAYMGW010000033.1"/>
</dbReference>
<proteinExistence type="predicted"/>
<evidence type="ECO:0000259" key="7">
    <source>
        <dbReference type="PROSITE" id="PS50109"/>
    </source>
</evidence>
<evidence type="ECO:0000256" key="5">
    <source>
        <dbReference type="ARBA" id="ARBA00022777"/>
    </source>
</evidence>
<protein>
    <recommendedName>
        <fullName evidence="2">histidine kinase</fullName>
        <ecNumber evidence="2">2.7.13.3</ecNumber>
    </recommendedName>
</protein>
<dbReference type="Gene3D" id="1.10.287.130">
    <property type="match status" value="1"/>
</dbReference>
<evidence type="ECO:0000313" key="11">
    <source>
        <dbReference type="Proteomes" id="UP001355298"/>
    </source>
</evidence>
<organism evidence="10 11">
    <name type="scientific">Flagellimonas halotolerans</name>
    <dbReference type="NCBI Taxonomy" id="3112164"/>
    <lineage>
        <taxon>Bacteria</taxon>
        <taxon>Pseudomonadati</taxon>
        <taxon>Bacteroidota</taxon>
        <taxon>Flavobacteriia</taxon>
        <taxon>Flavobacteriales</taxon>
        <taxon>Flavobacteriaceae</taxon>
        <taxon>Flagellimonas</taxon>
    </lineage>
</organism>
<feature type="domain" description="Histidine kinase" evidence="7">
    <location>
        <begin position="263"/>
        <end position="477"/>
    </location>
</feature>
<name>A0ABU6IVL7_9FLAO</name>
<dbReference type="GO" id="GO:0005524">
    <property type="term" value="F:ATP binding"/>
    <property type="evidence" value="ECO:0007669"/>
    <property type="project" value="UniProtKB-KW"/>
</dbReference>
<dbReference type="SMART" id="SM00388">
    <property type="entry name" value="HisKA"/>
    <property type="match status" value="1"/>
</dbReference>
<dbReference type="SUPFAM" id="SSF47384">
    <property type="entry name" value="Homodimeric domain of signal transducing histidine kinase"/>
    <property type="match status" value="1"/>
</dbReference>
<dbReference type="InterPro" id="IPR001610">
    <property type="entry name" value="PAC"/>
</dbReference>
<dbReference type="PROSITE" id="PS50113">
    <property type="entry name" value="PAC"/>
    <property type="match status" value="1"/>
</dbReference>
<dbReference type="PROSITE" id="PS50109">
    <property type="entry name" value="HIS_KIN"/>
    <property type="match status" value="1"/>
</dbReference>
<dbReference type="InterPro" id="IPR005467">
    <property type="entry name" value="His_kinase_dom"/>
</dbReference>
<dbReference type="InterPro" id="IPR013655">
    <property type="entry name" value="PAS_fold_3"/>
</dbReference>
<dbReference type="SUPFAM" id="SSF55874">
    <property type="entry name" value="ATPase domain of HSP90 chaperone/DNA topoisomerase II/histidine kinase"/>
    <property type="match status" value="1"/>
</dbReference>
<dbReference type="InterPro" id="IPR052162">
    <property type="entry name" value="Sensor_kinase/Photoreceptor"/>
</dbReference>
<evidence type="ECO:0000256" key="1">
    <source>
        <dbReference type="ARBA" id="ARBA00000085"/>
    </source>
</evidence>
<dbReference type="InterPro" id="IPR036097">
    <property type="entry name" value="HisK_dim/P_sf"/>
</dbReference>
<dbReference type="Pfam" id="PF00512">
    <property type="entry name" value="HisKA"/>
    <property type="match status" value="1"/>
</dbReference>
<evidence type="ECO:0000256" key="4">
    <source>
        <dbReference type="ARBA" id="ARBA00022679"/>
    </source>
</evidence>
<sequence length="478" mass="55423">ESIGDAFFAVDSDWTVTYWNKEAEHVLGRKRKDIVGKKLWDEYSDAVELEFYAQYHKAMATGKMVTFEEFYPTLGKWFEVSAYPGNEGLSVYFKDITLRKETDIEILRANERFEKVAQATTDAIWDWDIENRVFHRSHGFEKLFGHKVKKRLEESEVWEGSFYAGDLPEIKSSLKESLQDPSREFWKREYRIVHKNGQVKTVIDKGAIIRNGSGQAIRMVGAITDISERIRHERELEELNEALKKNIKDLEITNDQLEQFAFIASHDLQEPLRMITSFLNQLQRKYSGQLDEKADQYIHFATDGAKRMKQIILDLLEYSRAGRSDEPPETIDLNELAEEYEVLRSRLIKEKSVRIVKGKLPKVTCYKAPLAQTFHCLMDNAIKYSREGVPPQIKITVSSKKDHWQVKIKDNGIGIDPSFYDKVFIIFQRLHDRDTYDGTGMGLSISKKNVESWGGKIWLESIPGKGSAFYFTINKNKS</sequence>
<keyword evidence="10" id="KW-0067">ATP-binding</keyword>
<dbReference type="SUPFAM" id="SSF55785">
    <property type="entry name" value="PYP-like sensor domain (PAS domain)"/>
    <property type="match status" value="2"/>
</dbReference>
<dbReference type="Pfam" id="PF08448">
    <property type="entry name" value="PAS_4"/>
    <property type="match status" value="1"/>
</dbReference>
<accession>A0ABU6IVL7</accession>
<dbReference type="PRINTS" id="PR00344">
    <property type="entry name" value="BCTRLSENSOR"/>
</dbReference>
<evidence type="ECO:0000259" key="9">
    <source>
        <dbReference type="PROSITE" id="PS50113"/>
    </source>
</evidence>
<dbReference type="CDD" id="cd00130">
    <property type="entry name" value="PAS"/>
    <property type="match status" value="2"/>
</dbReference>
<dbReference type="EC" id="2.7.13.3" evidence="2"/>
<keyword evidence="5" id="KW-0418">Kinase</keyword>
<dbReference type="InterPro" id="IPR000014">
    <property type="entry name" value="PAS"/>
</dbReference>
<keyword evidence="6" id="KW-0175">Coiled coil</keyword>
<dbReference type="Gene3D" id="3.30.450.20">
    <property type="entry name" value="PAS domain"/>
    <property type="match status" value="2"/>
</dbReference>
<evidence type="ECO:0000256" key="3">
    <source>
        <dbReference type="ARBA" id="ARBA00022553"/>
    </source>
</evidence>
<dbReference type="Pfam" id="PF02518">
    <property type="entry name" value="HATPase_c"/>
    <property type="match status" value="1"/>
</dbReference>
<dbReference type="PANTHER" id="PTHR43304:SF1">
    <property type="entry name" value="PAC DOMAIN-CONTAINING PROTEIN"/>
    <property type="match status" value="1"/>
</dbReference>
<dbReference type="InterPro" id="IPR000700">
    <property type="entry name" value="PAS-assoc_C"/>
</dbReference>
<dbReference type="PROSITE" id="PS50112">
    <property type="entry name" value="PAS"/>
    <property type="match status" value="1"/>
</dbReference>
<dbReference type="SMART" id="SM00091">
    <property type="entry name" value="PAS"/>
    <property type="match status" value="2"/>
</dbReference>
<dbReference type="InterPro" id="IPR003661">
    <property type="entry name" value="HisK_dim/P_dom"/>
</dbReference>
<dbReference type="EMBL" id="JAYMGW010000033">
    <property type="protein sequence ID" value="MEC4266973.1"/>
    <property type="molecule type" value="Genomic_DNA"/>
</dbReference>
<feature type="non-terminal residue" evidence="10">
    <location>
        <position position="1"/>
    </location>
</feature>
<feature type="coiled-coil region" evidence="6">
    <location>
        <begin position="229"/>
        <end position="260"/>
    </location>
</feature>
<keyword evidence="10" id="KW-0547">Nucleotide-binding</keyword>
<dbReference type="SMART" id="SM00086">
    <property type="entry name" value="PAC"/>
    <property type="match status" value="1"/>
</dbReference>
<reference evidence="10 11" key="1">
    <citation type="submission" date="2024-01" db="EMBL/GenBank/DDBJ databases">
        <title>The strains designed SYSU M86414 and SYSU M84420 isolated from the marine sediment in San Sha City (Hainan Province, China).</title>
        <authorList>
            <person name="Guo D."/>
        </authorList>
    </citation>
    <scope>NUCLEOTIDE SEQUENCE [LARGE SCALE GENOMIC DNA]</scope>
    <source>
        <strain evidence="10 11">SYSU M84420</strain>
    </source>
</reference>
<comment type="catalytic activity">
    <reaction evidence="1">
        <text>ATP + protein L-histidine = ADP + protein N-phospho-L-histidine.</text>
        <dbReference type="EC" id="2.7.13.3"/>
    </reaction>
</comment>